<reference evidence="2 3" key="1">
    <citation type="submission" date="2024-02" db="EMBL/GenBank/DDBJ databases">
        <title>Expansion and revision of Xanthobacter and proposal of Roseixanthobacter gen. nov.</title>
        <authorList>
            <person name="Soltysiak M.P.M."/>
            <person name="Jalihal A."/>
            <person name="Ory A."/>
            <person name="Chrisophersen C."/>
            <person name="Lee A.D."/>
            <person name="Boulton J."/>
            <person name="Springer M."/>
        </authorList>
    </citation>
    <scope>NUCLEOTIDE SEQUENCE [LARGE SCALE GENOMIC DNA]</scope>
    <source>
        <strain evidence="2 3">CB5</strain>
    </source>
</reference>
<dbReference type="InterPro" id="IPR022073">
    <property type="entry name" value="T4BSS_DotH_IcmK"/>
</dbReference>
<accession>A0ABW6ZP61</accession>
<evidence type="ECO:0000313" key="3">
    <source>
        <dbReference type="Proteomes" id="UP001604043"/>
    </source>
</evidence>
<gene>
    <name evidence="2" type="ORF">V5F30_25105</name>
</gene>
<comment type="caution">
    <text evidence="2">The sequence shown here is derived from an EMBL/GenBank/DDBJ whole genome shotgun (WGS) entry which is preliminary data.</text>
</comment>
<evidence type="ECO:0000256" key="1">
    <source>
        <dbReference type="SAM" id="SignalP"/>
    </source>
</evidence>
<keyword evidence="1" id="KW-0732">Signal</keyword>
<dbReference type="RefSeq" id="WP_394010333.1">
    <property type="nucleotide sequence ID" value="NZ_JBAFUR010000011.1"/>
</dbReference>
<name>A0ABW6ZP61_9HYPH</name>
<dbReference type="Pfam" id="PF12293">
    <property type="entry name" value="T4BSS_DotH_IcmK"/>
    <property type="match status" value="1"/>
</dbReference>
<keyword evidence="3" id="KW-1185">Reference proteome</keyword>
<feature type="signal peptide" evidence="1">
    <location>
        <begin position="1"/>
        <end position="26"/>
    </location>
</feature>
<proteinExistence type="predicted"/>
<dbReference type="Proteomes" id="UP001604043">
    <property type="component" value="Unassembled WGS sequence"/>
</dbReference>
<evidence type="ECO:0000313" key="2">
    <source>
        <dbReference type="EMBL" id="MFG1255515.1"/>
    </source>
</evidence>
<feature type="chain" id="PRO_5045969962" evidence="1">
    <location>
        <begin position="27"/>
        <end position="358"/>
    </location>
</feature>
<organism evidence="2 3">
    <name type="scientific">Xanthobacter aminoxidans</name>
    <dbReference type="NCBI Taxonomy" id="186280"/>
    <lineage>
        <taxon>Bacteria</taxon>
        <taxon>Pseudomonadati</taxon>
        <taxon>Pseudomonadota</taxon>
        <taxon>Alphaproteobacteria</taxon>
        <taxon>Hyphomicrobiales</taxon>
        <taxon>Xanthobacteraceae</taxon>
        <taxon>Xanthobacter</taxon>
    </lineage>
</organism>
<sequence>MTMSTTSRAALLASGFLLAASGPGSAQQQATSPQGQIMYACPPGYVCSPSPQPGNMPPRQLTQQELDTVRGAVVRDAAGAILTPGEVQDLRDRGINAQSAANWPGLSRDTLPEAEPRVIQIADASKRVPDKITLAIGVVTPITFLDKRGKPWPIASVAYDPRTFSQDGNGCGNNQQQAPAALTGERPTTITLMPCRYQTFGNISVSLEGLGTPIVLLAQSGFGTGKMDLPVTVRLTGASPETVAQARIDETERKSRALIRAYNTVPAVPPGVDPELDSFLTGVPPKGAQPVRTDLREVSAWLYNGRLYLRGPVTVINPAYDAMGAGTDGQFIWRFNTPMARVRVVLDGGEERPVTIGL</sequence>
<protein>
    <submittedName>
        <fullName evidence="2">DotH/IcmK family type IV secretion protein</fullName>
    </submittedName>
</protein>
<dbReference type="EMBL" id="JBAFUR010000011">
    <property type="protein sequence ID" value="MFG1255515.1"/>
    <property type="molecule type" value="Genomic_DNA"/>
</dbReference>